<dbReference type="Gene3D" id="3.40.630.30">
    <property type="match status" value="1"/>
</dbReference>
<dbReference type="EC" id="2.3.2.16" evidence="8"/>
<dbReference type="PANTHER" id="PTHR36174:SF1">
    <property type="entry name" value="LIPID II:GLYCINE GLYCYLTRANSFERASE"/>
    <property type="match status" value="1"/>
</dbReference>
<name>A0A4R5VU27_9BACI</name>
<evidence type="ECO:0000313" key="14">
    <source>
        <dbReference type="EMBL" id="TDK62419.1"/>
    </source>
</evidence>
<keyword evidence="16" id="KW-1185">Reference proteome</keyword>
<feature type="domain" description="BioF2-like acetyltransferase" evidence="12">
    <location>
        <begin position="170"/>
        <end position="299"/>
    </location>
</feature>
<accession>A0A4R5VU27</accession>
<dbReference type="InterPro" id="IPR003447">
    <property type="entry name" value="FEMABX"/>
</dbReference>
<evidence type="ECO:0000256" key="9">
    <source>
        <dbReference type="ARBA" id="ARBA00040679"/>
    </source>
</evidence>
<reference evidence="13" key="2">
    <citation type="submission" date="2023-08" db="EMBL/GenBank/DDBJ databases">
        <title>Nitrogen cycling bacteria in agricultural field soils.</title>
        <authorList>
            <person name="Jang J."/>
        </authorList>
    </citation>
    <scope>NUCLEOTIDE SEQUENCE</scope>
    <source>
        <strain evidence="13">PS3-36</strain>
    </source>
</reference>
<evidence type="ECO:0000256" key="11">
    <source>
        <dbReference type="ARBA" id="ARBA00048654"/>
    </source>
</evidence>
<dbReference type="GO" id="GO:0005737">
    <property type="term" value="C:cytoplasm"/>
    <property type="evidence" value="ECO:0007669"/>
    <property type="project" value="UniProtKB-SubCell"/>
</dbReference>
<dbReference type="RefSeq" id="WP_133334136.1">
    <property type="nucleotide sequence ID" value="NZ_JAVGVR010000001.1"/>
</dbReference>
<protein>
    <recommendedName>
        <fullName evidence="9">Lipid II:glycine glycyltransferase</fullName>
        <ecNumber evidence="8">2.3.2.16</ecNumber>
    </recommendedName>
    <alternativeName>
        <fullName evidence="10">Factor essential for expression of methicillin resistance X</fullName>
    </alternativeName>
</protein>
<dbReference type="GO" id="GO:0009252">
    <property type="term" value="P:peptidoglycan biosynthetic process"/>
    <property type="evidence" value="ECO:0007669"/>
    <property type="project" value="UniProtKB-KW"/>
</dbReference>
<evidence type="ECO:0000256" key="2">
    <source>
        <dbReference type="ARBA" id="ARBA00009943"/>
    </source>
</evidence>
<gene>
    <name evidence="14" type="ORF">E2K98_10250</name>
    <name evidence="13" type="ORF">RCG21_27980</name>
</gene>
<comment type="subcellular location">
    <subcellularLocation>
        <location evidence="1">Cytoplasm</location>
    </subcellularLocation>
</comment>
<organism evidence="14 15">
    <name type="scientific">Bacillus salipaludis</name>
    <dbReference type="NCBI Taxonomy" id="2547811"/>
    <lineage>
        <taxon>Bacteria</taxon>
        <taxon>Bacillati</taxon>
        <taxon>Bacillota</taxon>
        <taxon>Bacilli</taxon>
        <taxon>Bacillales</taxon>
        <taxon>Bacillaceae</taxon>
        <taxon>Bacillus</taxon>
    </lineage>
</organism>
<comment type="similarity">
    <text evidence="2">Belongs to the FemABX family.</text>
</comment>
<evidence type="ECO:0000256" key="1">
    <source>
        <dbReference type="ARBA" id="ARBA00004496"/>
    </source>
</evidence>
<proteinExistence type="inferred from homology"/>
<dbReference type="Pfam" id="PF13480">
    <property type="entry name" value="Acetyltransf_6"/>
    <property type="match status" value="1"/>
</dbReference>
<dbReference type="InterPro" id="IPR050644">
    <property type="entry name" value="PG_Glycine_Bridge_Synth"/>
</dbReference>
<evidence type="ECO:0000256" key="7">
    <source>
        <dbReference type="ARBA" id="ARBA00023316"/>
    </source>
</evidence>
<keyword evidence="7" id="KW-0961">Cell wall biogenesis/degradation</keyword>
<evidence type="ECO:0000313" key="13">
    <source>
        <dbReference type="EMBL" id="MDQ6600115.1"/>
    </source>
</evidence>
<dbReference type="AlphaFoldDB" id="A0A4R5VU27"/>
<dbReference type="GO" id="GO:0008360">
    <property type="term" value="P:regulation of cell shape"/>
    <property type="evidence" value="ECO:0007669"/>
    <property type="project" value="UniProtKB-KW"/>
</dbReference>
<evidence type="ECO:0000313" key="15">
    <source>
        <dbReference type="Proteomes" id="UP000295132"/>
    </source>
</evidence>
<dbReference type="PROSITE" id="PS51191">
    <property type="entry name" value="FEMABX"/>
    <property type="match status" value="1"/>
</dbReference>
<dbReference type="PANTHER" id="PTHR36174">
    <property type="entry name" value="LIPID II:GLYCINE GLYCYLTRANSFERASE"/>
    <property type="match status" value="1"/>
</dbReference>
<dbReference type="InterPro" id="IPR016181">
    <property type="entry name" value="Acyl_CoA_acyltransferase"/>
</dbReference>
<keyword evidence="6 13" id="KW-0012">Acyltransferase</keyword>
<comment type="caution">
    <text evidence="14">The sequence shown here is derived from an EMBL/GenBank/DDBJ whole genome shotgun (WGS) entry which is preliminary data.</text>
</comment>
<dbReference type="EMBL" id="JAVGVR010000001">
    <property type="protein sequence ID" value="MDQ6600115.1"/>
    <property type="molecule type" value="Genomic_DNA"/>
</dbReference>
<evidence type="ECO:0000256" key="3">
    <source>
        <dbReference type="ARBA" id="ARBA00022679"/>
    </source>
</evidence>
<dbReference type="Proteomes" id="UP001178888">
    <property type="component" value="Unassembled WGS sequence"/>
</dbReference>
<dbReference type="GO" id="GO:0071555">
    <property type="term" value="P:cell wall organization"/>
    <property type="evidence" value="ECO:0007669"/>
    <property type="project" value="UniProtKB-KW"/>
</dbReference>
<dbReference type="GO" id="GO:0016755">
    <property type="term" value="F:aminoacyltransferase activity"/>
    <property type="evidence" value="ECO:0007669"/>
    <property type="project" value="InterPro"/>
</dbReference>
<evidence type="ECO:0000256" key="10">
    <source>
        <dbReference type="ARBA" id="ARBA00042933"/>
    </source>
</evidence>
<evidence type="ECO:0000259" key="12">
    <source>
        <dbReference type="Pfam" id="PF13480"/>
    </source>
</evidence>
<dbReference type="EMBL" id="SMYO01000004">
    <property type="protein sequence ID" value="TDK62419.1"/>
    <property type="molecule type" value="Genomic_DNA"/>
</dbReference>
<dbReference type="Proteomes" id="UP000295132">
    <property type="component" value="Unassembled WGS sequence"/>
</dbReference>
<keyword evidence="3 14" id="KW-0808">Transferase</keyword>
<dbReference type="SUPFAM" id="SSF55729">
    <property type="entry name" value="Acyl-CoA N-acyltransferases (Nat)"/>
    <property type="match status" value="1"/>
</dbReference>
<evidence type="ECO:0000256" key="4">
    <source>
        <dbReference type="ARBA" id="ARBA00022960"/>
    </source>
</evidence>
<reference evidence="14 15" key="1">
    <citation type="submission" date="2019-03" db="EMBL/GenBank/DDBJ databases">
        <title>Bacillus niacini sp. nov. a Nicotinate-Metabolizing Mesophile Isolated from Soil.</title>
        <authorList>
            <person name="Zhang G."/>
        </authorList>
    </citation>
    <scope>NUCLEOTIDE SEQUENCE [LARGE SCALE GENOMIC DNA]</scope>
    <source>
        <strain evidence="14 15">WN066</strain>
    </source>
</reference>
<keyword evidence="4" id="KW-0133">Cell shape</keyword>
<comment type="catalytic activity">
    <reaction evidence="11">
        <text>beta-D-GlcNAc-(1-&gt;4)-Mur2Ac(oyl-L-Ala-D-isoglutaminyl-L-Lys-D-Ala-D-Ala)-di-trans,octa-cis-undecaprenyl diphosphate + glycyl-tRNA(Gly) = beta-D-GlcNAc-(1-&gt;4)-Mur2Ac(oyl-L-Ala-D-isoglutaminyl-L-Lys-(N(6)-Gly)-D-Ala-D-Ala)-di-trans,octa-cis-undecaprenyl diphosphate + tRNA(Gly) + H(+)</text>
        <dbReference type="Rhea" id="RHEA:30435"/>
        <dbReference type="Rhea" id="RHEA-COMP:9664"/>
        <dbReference type="Rhea" id="RHEA-COMP:9683"/>
        <dbReference type="ChEBI" id="CHEBI:15378"/>
        <dbReference type="ChEBI" id="CHEBI:62233"/>
        <dbReference type="ChEBI" id="CHEBI:62234"/>
        <dbReference type="ChEBI" id="CHEBI:78442"/>
        <dbReference type="ChEBI" id="CHEBI:78522"/>
        <dbReference type="EC" id="2.3.2.16"/>
    </reaction>
</comment>
<evidence type="ECO:0000313" key="16">
    <source>
        <dbReference type="Proteomes" id="UP001178888"/>
    </source>
</evidence>
<keyword evidence="5" id="KW-0573">Peptidoglycan synthesis</keyword>
<dbReference type="InterPro" id="IPR038740">
    <property type="entry name" value="BioF2-like_GNAT_dom"/>
</dbReference>
<evidence type="ECO:0000256" key="8">
    <source>
        <dbReference type="ARBA" id="ARBA00039074"/>
    </source>
</evidence>
<sequence>MVYKVFDLSQKESWYEFLGKTVSQDIYFTPEYFEIYERNGEGEARLYIYDNGQDFVYYPFLMRRLKTLPSSKDISKKYGELYDITTPYGYGGPITNTKDESNKKQLFREFEDSFHSYCFQNNIITEFVRFHPLIRNDQDYKDIESTLNRHTIYIDLSLDLEEIWANYDNKNRNRLRKAKANEYFRMVHRNPRELDNFINLYYKTMDKKNAYEYYYFQRSFFENSVELLKDHLELIEVVMDDKVIMSCFFMHYGDFIHYHLLGSDEEYLNFSPNNSLIHYVVEWAKTKGKKALHLGGGYTGDSDTLYRFKKRFNKYGDVPFYIGKRIRNEKIYYELVKDLPVSENYFPLYRHPDLTFQKQLSK</sequence>
<evidence type="ECO:0000256" key="6">
    <source>
        <dbReference type="ARBA" id="ARBA00023315"/>
    </source>
</evidence>
<evidence type="ECO:0000256" key="5">
    <source>
        <dbReference type="ARBA" id="ARBA00022984"/>
    </source>
</evidence>